<feature type="transmembrane region" description="Helical" evidence="1">
    <location>
        <begin position="233"/>
        <end position="253"/>
    </location>
</feature>
<comment type="caution">
    <text evidence="2">The sequence shown here is derived from an EMBL/GenBank/DDBJ whole genome shotgun (WGS) entry which is preliminary data.</text>
</comment>
<proteinExistence type="predicted"/>
<keyword evidence="1" id="KW-0812">Transmembrane</keyword>
<keyword evidence="1" id="KW-1133">Transmembrane helix</keyword>
<accession>A0ABP8L3T4</accession>
<sequence length="269" mass="29598">MIDLPSGIALICLLGVAGYAGHQYWYSRQRAYLFLLLFSGLSAYQALLRGLVYEGHLPGGQWYVPDTDFLIYCVYTLLVVSLGKPVRGRAGLNGWLTVGIGLYAGLNLALLLFRHGDPFRYFEFLRVFYKNIIVPYKLPAEVFLLVQYPYLFIVSTTLLLLGLLLVAGRSRGALKAYRLGLIMLLLVTLHSPLIYSALTNGLPAADAMPAPLASRPTSRAGLDYVYLLINEDVAAAVLHLGWALQGIGFVLVLRFQSQQSGQNVTIPAS</sequence>
<dbReference type="Proteomes" id="UP001500936">
    <property type="component" value="Unassembled WGS sequence"/>
</dbReference>
<protein>
    <submittedName>
        <fullName evidence="2">Uncharacterized protein</fullName>
    </submittedName>
</protein>
<feature type="transmembrane region" description="Helical" evidence="1">
    <location>
        <begin position="69"/>
        <end position="86"/>
    </location>
</feature>
<reference evidence="3" key="1">
    <citation type="journal article" date="2019" name="Int. J. Syst. Evol. Microbiol.">
        <title>The Global Catalogue of Microorganisms (GCM) 10K type strain sequencing project: providing services to taxonomists for standard genome sequencing and annotation.</title>
        <authorList>
            <consortium name="The Broad Institute Genomics Platform"/>
            <consortium name="The Broad Institute Genome Sequencing Center for Infectious Disease"/>
            <person name="Wu L."/>
            <person name="Ma J."/>
        </authorList>
    </citation>
    <scope>NUCLEOTIDE SEQUENCE [LARGE SCALE GENOMIC DNA]</scope>
    <source>
        <strain evidence="3">JCM 17925</strain>
    </source>
</reference>
<feature type="transmembrane region" description="Helical" evidence="1">
    <location>
        <begin position="179"/>
        <end position="198"/>
    </location>
</feature>
<dbReference type="RefSeq" id="WP_345271614.1">
    <property type="nucleotide sequence ID" value="NZ_BAABHB010000029.1"/>
</dbReference>
<dbReference type="EMBL" id="BAABHB010000029">
    <property type="protein sequence ID" value="GAA4421617.1"/>
    <property type="molecule type" value="Genomic_DNA"/>
</dbReference>
<evidence type="ECO:0000256" key="1">
    <source>
        <dbReference type="SAM" id="Phobius"/>
    </source>
</evidence>
<keyword evidence="3" id="KW-1185">Reference proteome</keyword>
<feature type="transmembrane region" description="Helical" evidence="1">
    <location>
        <begin position="93"/>
        <end position="113"/>
    </location>
</feature>
<gene>
    <name evidence="2" type="ORF">GCM10023187_57630</name>
</gene>
<feature type="transmembrane region" description="Helical" evidence="1">
    <location>
        <begin position="6"/>
        <end position="25"/>
    </location>
</feature>
<feature type="transmembrane region" description="Helical" evidence="1">
    <location>
        <begin position="148"/>
        <end position="167"/>
    </location>
</feature>
<name>A0ABP8L3T4_9BACT</name>
<evidence type="ECO:0000313" key="2">
    <source>
        <dbReference type="EMBL" id="GAA4421617.1"/>
    </source>
</evidence>
<evidence type="ECO:0000313" key="3">
    <source>
        <dbReference type="Proteomes" id="UP001500936"/>
    </source>
</evidence>
<keyword evidence="1" id="KW-0472">Membrane</keyword>
<organism evidence="2 3">
    <name type="scientific">Nibrella viscosa</name>
    <dbReference type="NCBI Taxonomy" id="1084524"/>
    <lineage>
        <taxon>Bacteria</taxon>
        <taxon>Pseudomonadati</taxon>
        <taxon>Bacteroidota</taxon>
        <taxon>Cytophagia</taxon>
        <taxon>Cytophagales</taxon>
        <taxon>Spirosomataceae</taxon>
        <taxon>Nibrella</taxon>
    </lineage>
</organism>
<feature type="transmembrane region" description="Helical" evidence="1">
    <location>
        <begin position="32"/>
        <end position="49"/>
    </location>
</feature>